<protein>
    <recommendedName>
        <fullName evidence="7">Hydroxyacylglutathione hydrolase</fullName>
        <ecNumber evidence="7">3.1.2.6</ecNumber>
    </recommendedName>
    <alternativeName>
        <fullName evidence="7">Glyoxalase II</fullName>
        <shortName evidence="7">Glx II</shortName>
    </alternativeName>
</protein>
<comment type="similarity">
    <text evidence="3 7">Belongs to the metallo-beta-lactamase superfamily. Glyoxalase II family.</text>
</comment>
<dbReference type="PANTHER" id="PTHR43705">
    <property type="entry name" value="HYDROXYACYLGLUTATHIONE HYDROLASE"/>
    <property type="match status" value="1"/>
</dbReference>
<evidence type="ECO:0000256" key="5">
    <source>
        <dbReference type="ARBA" id="ARBA00022801"/>
    </source>
</evidence>
<dbReference type="EMBL" id="SNXC01000010">
    <property type="protein sequence ID" value="TDO98896.1"/>
    <property type="molecule type" value="Genomic_DNA"/>
</dbReference>
<dbReference type="InterPro" id="IPR017782">
    <property type="entry name" value="Hydroxyacylglutathione_Hdrlase"/>
</dbReference>
<feature type="binding site" evidence="7">
    <location>
        <position position="56"/>
    </location>
    <ligand>
        <name>Zn(2+)</name>
        <dbReference type="ChEBI" id="CHEBI:29105"/>
        <label>1</label>
    </ligand>
</feature>
<dbReference type="SMART" id="SM00849">
    <property type="entry name" value="Lactamase_B"/>
    <property type="match status" value="1"/>
</dbReference>
<dbReference type="RefSeq" id="WP_133503116.1">
    <property type="nucleotide sequence ID" value="NZ_SNXC01000010.1"/>
</dbReference>
<feature type="binding site" evidence="7">
    <location>
        <position position="110"/>
    </location>
    <ligand>
        <name>Zn(2+)</name>
        <dbReference type="ChEBI" id="CHEBI:29105"/>
        <label>1</label>
    </ligand>
</feature>
<dbReference type="InterPro" id="IPR036866">
    <property type="entry name" value="RibonucZ/Hydroxyglut_hydro"/>
</dbReference>
<dbReference type="PANTHER" id="PTHR43705:SF1">
    <property type="entry name" value="HYDROXYACYLGLUTATHIONE HYDROLASE GLOB"/>
    <property type="match status" value="1"/>
</dbReference>
<comment type="catalytic activity">
    <reaction evidence="1 7">
        <text>an S-(2-hydroxyacyl)glutathione + H2O = a 2-hydroxy carboxylate + glutathione + H(+)</text>
        <dbReference type="Rhea" id="RHEA:21864"/>
        <dbReference type="ChEBI" id="CHEBI:15377"/>
        <dbReference type="ChEBI" id="CHEBI:15378"/>
        <dbReference type="ChEBI" id="CHEBI:57925"/>
        <dbReference type="ChEBI" id="CHEBI:58896"/>
        <dbReference type="ChEBI" id="CHEBI:71261"/>
        <dbReference type="EC" id="3.1.2.6"/>
    </reaction>
</comment>
<dbReference type="GO" id="GO:0019243">
    <property type="term" value="P:methylglyoxal catabolic process to D-lactate via S-lactoyl-glutathione"/>
    <property type="evidence" value="ECO:0007669"/>
    <property type="project" value="UniProtKB-UniRule"/>
</dbReference>
<feature type="domain" description="Metallo-beta-lactamase" evidence="8">
    <location>
        <begin position="11"/>
        <end position="168"/>
    </location>
</feature>
<evidence type="ECO:0000256" key="2">
    <source>
        <dbReference type="ARBA" id="ARBA00004963"/>
    </source>
</evidence>
<feature type="binding site" evidence="7">
    <location>
        <position position="130"/>
    </location>
    <ligand>
        <name>Zn(2+)</name>
        <dbReference type="ChEBI" id="CHEBI:29105"/>
        <label>1</label>
    </ligand>
</feature>
<dbReference type="InterPro" id="IPR001279">
    <property type="entry name" value="Metallo-B-lactamas"/>
</dbReference>
<keyword evidence="5 7" id="KW-0378">Hydrolase</keyword>
<dbReference type="Gene3D" id="3.60.15.10">
    <property type="entry name" value="Ribonuclease Z/Hydroxyacylglutathione hydrolase-like"/>
    <property type="match status" value="1"/>
</dbReference>
<feature type="binding site" evidence="7">
    <location>
        <position position="58"/>
    </location>
    <ligand>
        <name>Zn(2+)</name>
        <dbReference type="ChEBI" id="CHEBI:29105"/>
        <label>2</label>
    </ligand>
</feature>
<dbReference type="SUPFAM" id="SSF56281">
    <property type="entry name" value="Metallo-hydrolase/oxidoreductase"/>
    <property type="match status" value="1"/>
</dbReference>
<dbReference type="Pfam" id="PF16123">
    <property type="entry name" value="HAGH_C"/>
    <property type="match status" value="1"/>
</dbReference>
<dbReference type="NCBIfam" id="TIGR03413">
    <property type="entry name" value="GSH_gloB"/>
    <property type="match status" value="1"/>
</dbReference>
<evidence type="ECO:0000256" key="1">
    <source>
        <dbReference type="ARBA" id="ARBA00001623"/>
    </source>
</evidence>
<dbReference type="PIRSF" id="PIRSF005457">
    <property type="entry name" value="Glx"/>
    <property type="match status" value="1"/>
</dbReference>
<comment type="pathway">
    <text evidence="2 7">Secondary metabolite metabolism; methylglyoxal degradation; (R)-lactate from methylglyoxal: step 2/2.</text>
</comment>
<gene>
    <name evidence="7" type="primary">gloB</name>
    <name evidence="9" type="ORF">DFP79_1311</name>
</gene>
<dbReference type="InterPro" id="IPR050110">
    <property type="entry name" value="Glyoxalase_II_hydrolase"/>
</dbReference>
<comment type="function">
    <text evidence="7">Thiolesterase that catalyzes the hydrolysis of S-D-lactoyl-glutathione to form glutathione and D-lactic acid.</text>
</comment>
<dbReference type="OrthoDB" id="9802248at2"/>
<feature type="binding site" evidence="7">
    <location>
        <position position="54"/>
    </location>
    <ligand>
        <name>Zn(2+)</name>
        <dbReference type="ChEBI" id="CHEBI:29105"/>
        <label>1</label>
    </ligand>
</feature>
<keyword evidence="4 7" id="KW-0479">Metal-binding</keyword>
<proteinExistence type="inferred from homology"/>
<evidence type="ECO:0000256" key="3">
    <source>
        <dbReference type="ARBA" id="ARBA00006759"/>
    </source>
</evidence>
<feature type="binding site" evidence="7">
    <location>
        <position position="168"/>
    </location>
    <ligand>
        <name>Zn(2+)</name>
        <dbReference type="ChEBI" id="CHEBI:29105"/>
        <label>2</label>
    </ligand>
</feature>
<comment type="cofactor">
    <cofactor evidence="7">
        <name>Zn(2+)</name>
        <dbReference type="ChEBI" id="CHEBI:29105"/>
    </cofactor>
    <text evidence="7">Binds 2 Zn(2+) ions per subunit.</text>
</comment>
<dbReference type="Pfam" id="PF00753">
    <property type="entry name" value="Lactamase_B"/>
    <property type="match status" value="1"/>
</dbReference>
<dbReference type="HAMAP" id="MF_01374">
    <property type="entry name" value="Glyoxalase_2"/>
    <property type="match status" value="1"/>
</dbReference>
<dbReference type="Proteomes" id="UP000294656">
    <property type="component" value="Unassembled WGS sequence"/>
</dbReference>
<organism evidence="9 10">
    <name type="scientific">Marinomonas balearica</name>
    <dbReference type="NCBI Taxonomy" id="491947"/>
    <lineage>
        <taxon>Bacteria</taxon>
        <taxon>Pseudomonadati</taxon>
        <taxon>Pseudomonadota</taxon>
        <taxon>Gammaproteobacteria</taxon>
        <taxon>Oceanospirillales</taxon>
        <taxon>Oceanospirillaceae</taxon>
        <taxon>Marinomonas</taxon>
    </lineage>
</organism>
<comment type="caution">
    <text evidence="9">The sequence shown here is derived from an EMBL/GenBank/DDBJ whole genome shotgun (WGS) entry which is preliminary data.</text>
</comment>
<evidence type="ECO:0000256" key="7">
    <source>
        <dbReference type="HAMAP-Rule" id="MF_01374"/>
    </source>
</evidence>
<evidence type="ECO:0000313" key="10">
    <source>
        <dbReference type="Proteomes" id="UP000294656"/>
    </source>
</evidence>
<sequence>MTIYPLPSLKDNYIWLIQDNDSSDIWVVDPGDAKPVQTHCAKHNLTIKGIIVTHHHWDHTNGILALRSKFNCPVYGPKHLHPKLISHPLKEGDTVNIFERIFTVWEIPGHTLDHLCYVDQKDKPLIFCGDTVFRGGCGRLMEGTATQMLTAISRIAALDPSTLVYATHEYTLVNYQFAKSLEPTNQQLLNNELTCRELRATSTPTLPTTVGLENETNPFFRSSFSHVVTAAARQLDEQPDQTPDGAFAQIRRAKDVF</sequence>
<keyword evidence="6 7" id="KW-0862">Zinc</keyword>
<name>A0A4R6MC41_9GAMM</name>
<dbReference type="GO" id="GO:0004416">
    <property type="term" value="F:hydroxyacylglutathione hydrolase activity"/>
    <property type="evidence" value="ECO:0007669"/>
    <property type="project" value="UniProtKB-UniRule"/>
</dbReference>
<dbReference type="AlphaFoldDB" id="A0A4R6MC41"/>
<accession>A0A4R6MC41</accession>
<evidence type="ECO:0000256" key="4">
    <source>
        <dbReference type="ARBA" id="ARBA00022723"/>
    </source>
</evidence>
<keyword evidence="10" id="KW-1185">Reference proteome</keyword>
<feature type="binding site" evidence="7">
    <location>
        <position position="59"/>
    </location>
    <ligand>
        <name>Zn(2+)</name>
        <dbReference type="ChEBI" id="CHEBI:29105"/>
        <label>2</label>
    </ligand>
</feature>
<dbReference type="InterPro" id="IPR032282">
    <property type="entry name" value="HAGH_C"/>
</dbReference>
<dbReference type="UniPathway" id="UPA00619">
    <property type="reaction ID" value="UER00676"/>
</dbReference>
<dbReference type="GO" id="GO:0046872">
    <property type="term" value="F:metal ion binding"/>
    <property type="evidence" value="ECO:0007669"/>
    <property type="project" value="UniProtKB-KW"/>
</dbReference>
<evidence type="ECO:0000259" key="8">
    <source>
        <dbReference type="SMART" id="SM00849"/>
    </source>
</evidence>
<evidence type="ECO:0000313" key="9">
    <source>
        <dbReference type="EMBL" id="TDO98896.1"/>
    </source>
</evidence>
<dbReference type="InterPro" id="IPR035680">
    <property type="entry name" value="Clx_II_MBL"/>
</dbReference>
<reference evidence="9 10" key="1">
    <citation type="submission" date="2019-03" db="EMBL/GenBank/DDBJ databases">
        <title>Genomic Encyclopedia of Type Strains, Phase III (KMG-III): the genomes of soil and plant-associated and newly described type strains.</title>
        <authorList>
            <person name="Whitman W."/>
        </authorList>
    </citation>
    <scope>NUCLEOTIDE SEQUENCE [LARGE SCALE GENOMIC DNA]</scope>
    <source>
        <strain evidence="9 10">CECT 7378</strain>
    </source>
</reference>
<evidence type="ECO:0000256" key="6">
    <source>
        <dbReference type="ARBA" id="ARBA00022833"/>
    </source>
</evidence>
<comment type="subunit">
    <text evidence="7">Monomer.</text>
</comment>
<feature type="binding site" evidence="7">
    <location>
        <position position="130"/>
    </location>
    <ligand>
        <name>Zn(2+)</name>
        <dbReference type="ChEBI" id="CHEBI:29105"/>
        <label>2</label>
    </ligand>
</feature>
<dbReference type="CDD" id="cd07723">
    <property type="entry name" value="hydroxyacylglutathione_hydrolase_MBL-fold"/>
    <property type="match status" value="1"/>
</dbReference>
<dbReference type="EC" id="3.1.2.6" evidence="7"/>